<dbReference type="InterPro" id="IPR016181">
    <property type="entry name" value="Acyl_CoA_acyltransferase"/>
</dbReference>
<dbReference type="InterPro" id="IPR050680">
    <property type="entry name" value="YpeA/RimI_acetyltransf"/>
</dbReference>
<dbReference type="GO" id="GO:0016747">
    <property type="term" value="F:acyltransferase activity, transferring groups other than amino-acyl groups"/>
    <property type="evidence" value="ECO:0007669"/>
    <property type="project" value="InterPro"/>
</dbReference>
<name>A0A0R2FCH0_9LACO</name>
<dbReference type="EMBL" id="AYZM01000045">
    <property type="protein sequence ID" value="KRN26131.1"/>
    <property type="molecule type" value="Genomic_DNA"/>
</dbReference>
<dbReference type="PANTHER" id="PTHR43420:SF46">
    <property type="entry name" value="ACETYLTRANSFERASE"/>
    <property type="match status" value="1"/>
</dbReference>
<dbReference type="Proteomes" id="UP000051442">
    <property type="component" value="Unassembled WGS sequence"/>
</dbReference>
<dbReference type="SUPFAM" id="SSF55729">
    <property type="entry name" value="Acyl-CoA N-acyltransferases (Nat)"/>
    <property type="match status" value="1"/>
</dbReference>
<comment type="caution">
    <text evidence="4">The sequence shown here is derived from an EMBL/GenBank/DDBJ whole genome shotgun (WGS) entry which is preliminary data.</text>
</comment>
<gene>
    <name evidence="4" type="ORF">FD14_GL003030</name>
</gene>
<dbReference type="CDD" id="cd04301">
    <property type="entry name" value="NAT_SF"/>
    <property type="match status" value="1"/>
</dbReference>
<evidence type="ECO:0000313" key="5">
    <source>
        <dbReference type="Proteomes" id="UP000051442"/>
    </source>
</evidence>
<keyword evidence="2" id="KW-0012">Acyltransferase</keyword>
<dbReference type="PROSITE" id="PS51186">
    <property type="entry name" value="GNAT"/>
    <property type="match status" value="1"/>
</dbReference>
<reference evidence="4 5" key="1">
    <citation type="journal article" date="2015" name="Genome Announc.">
        <title>Expanding the biotechnology potential of lactobacilli through comparative genomics of 213 strains and associated genera.</title>
        <authorList>
            <person name="Sun Z."/>
            <person name="Harris H.M."/>
            <person name="McCann A."/>
            <person name="Guo C."/>
            <person name="Argimon S."/>
            <person name="Zhang W."/>
            <person name="Yang X."/>
            <person name="Jeffery I.B."/>
            <person name="Cooney J.C."/>
            <person name="Kagawa T.F."/>
            <person name="Liu W."/>
            <person name="Song Y."/>
            <person name="Salvetti E."/>
            <person name="Wrobel A."/>
            <person name="Rasinkangas P."/>
            <person name="Parkhill J."/>
            <person name="Rea M.C."/>
            <person name="O'Sullivan O."/>
            <person name="Ritari J."/>
            <person name="Douillard F.P."/>
            <person name="Paul Ross R."/>
            <person name="Yang R."/>
            <person name="Briner A.E."/>
            <person name="Felis G.E."/>
            <person name="de Vos W.M."/>
            <person name="Barrangou R."/>
            <person name="Klaenhammer T.R."/>
            <person name="Caufield P.W."/>
            <person name="Cui Y."/>
            <person name="Zhang H."/>
            <person name="O'Toole P.W."/>
        </authorList>
    </citation>
    <scope>NUCLEOTIDE SEQUENCE [LARGE SCALE GENOMIC DNA]</scope>
    <source>
        <strain evidence="4 5">DSM 23365</strain>
    </source>
</reference>
<proteinExistence type="predicted"/>
<keyword evidence="1" id="KW-0808">Transferase</keyword>
<dbReference type="InterPro" id="IPR000182">
    <property type="entry name" value="GNAT_dom"/>
</dbReference>
<keyword evidence="5" id="KW-1185">Reference proteome</keyword>
<feature type="domain" description="N-acetyltransferase" evidence="3">
    <location>
        <begin position="10"/>
        <end position="180"/>
    </location>
</feature>
<organism evidence="4 5">
    <name type="scientific">Secundilactobacillus similis DSM 23365 = JCM 2765</name>
    <dbReference type="NCBI Taxonomy" id="1423804"/>
    <lineage>
        <taxon>Bacteria</taxon>
        <taxon>Bacillati</taxon>
        <taxon>Bacillota</taxon>
        <taxon>Bacilli</taxon>
        <taxon>Lactobacillales</taxon>
        <taxon>Lactobacillaceae</taxon>
        <taxon>Secundilactobacillus</taxon>
    </lineage>
</organism>
<evidence type="ECO:0000313" key="4">
    <source>
        <dbReference type="EMBL" id="KRN26131.1"/>
    </source>
</evidence>
<dbReference type="PANTHER" id="PTHR43420">
    <property type="entry name" value="ACETYLTRANSFERASE"/>
    <property type="match status" value="1"/>
</dbReference>
<evidence type="ECO:0000256" key="1">
    <source>
        <dbReference type="ARBA" id="ARBA00022679"/>
    </source>
</evidence>
<evidence type="ECO:0000259" key="3">
    <source>
        <dbReference type="PROSITE" id="PS51186"/>
    </source>
</evidence>
<accession>A0A0R2FCH0</accession>
<protein>
    <recommendedName>
        <fullName evidence="3">N-acetyltransferase domain-containing protein</fullName>
    </recommendedName>
</protein>
<dbReference type="Pfam" id="PF00583">
    <property type="entry name" value="Acetyltransf_1"/>
    <property type="match status" value="1"/>
</dbReference>
<evidence type="ECO:0000256" key="2">
    <source>
        <dbReference type="ARBA" id="ARBA00023315"/>
    </source>
</evidence>
<dbReference type="STRING" id="1423804.FD14_GL003030"/>
<dbReference type="AlphaFoldDB" id="A0A0R2FCH0"/>
<dbReference type="PATRIC" id="fig|1423804.4.peg.3262"/>
<sequence length="194" mass="21549">MNFLKELNFLKLQQATHADLDTIIDILSDGSNQLAESGVDQWQGDYPSRDQINYDIDHGFAYLANSDDAETVGALAVVNAPDPSYDTMTGTWLLDSNAYIVIHRVAIHSNHAGNGYATQLFEAVIHHVIDEHPEIQSIRIDTHADNKPMQHLIAKMGFTKVGEIHGVYHPADVSYVYEMLPHAGQHTHSHPQAS</sequence>
<dbReference type="Gene3D" id="3.40.630.30">
    <property type="match status" value="1"/>
</dbReference>